<name>A0A8I1GFI6_9HYPH</name>
<dbReference type="Pfam" id="PF04325">
    <property type="entry name" value="DUF465"/>
    <property type="match status" value="1"/>
</dbReference>
<evidence type="ECO:0000313" key="2">
    <source>
        <dbReference type="Proteomes" id="UP000623250"/>
    </source>
</evidence>
<proteinExistence type="predicted"/>
<keyword evidence="2" id="KW-1185">Reference proteome</keyword>
<dbReference type="AlphaFoldDB" id="A0A8I1GFI6"/>
<dbReference type="RefSeq" id="WP_037238211.1">
    <property type="nucleotide sequence ID" value="NZ_JAEMUK010000019.1"/>
</dbReference>
<organism evidence="1 2">
    <name type="scientific">Rhodomicrobium udaipurense</name>
    <dbReference type="NCBI Taxonomy" id="1202716"/>
    <lineage>
        <taxon>Bacteria</taxon>
        <taxon>Pseudomonadati</taxon>
        <taxon>Pseudomonadota</taxon>
        <taxon>Alphaproteobacteria</taxon>
        <taxon>Hyphomicrobiales</taxon>
        <taxon>Hyphomicrobiaceae</taxon>
        <taxon>Rhodomicrobium</taxon>
    </lineage>
</organism>
<dbReference type="EMBL" id="JAEMUK010000019">
    <property type="protein sequence ID" value="MBJ7543869.1"/>
    <property type="molecule type" value="Genomic_DNA"/>
</dbReference>
<reference evidence="1 2" key="1">
    <citation type="submission" date="2020-12" db="EMBL/GenBank/DDBJ databases">
        <title>Revised draft genomes of Rhodomicrobium vannielii ATCC 17100 and Rhodomicrobium udaipurense JA643.</title>
        <authorList>
            <person name="Conners E.M."/>
            <person name="Davenport E.J."/>
            <person name="Bose A."/>
        </authorList>
    </citation>
    <scope>NUCLEOTIDE SEQUENCE [LARGE SCALE GENOMIC DNA]</scope>
    <source>
        <strain evidence="1 2">JA643</strain>
    </source>
</reference>
<dbReference type="Gene3D" id="6.10.280.50">
    <property type="match status" value="1"/>
</dbReference>
<gene>
    <name evidence="1" type="ORF">JDN41_09875</name>
</gene>
<comment type="caution">
    <text evidence="1">The sequence shown here is derived from an EMBL/GenBank/DDBJ whole genome shotgun (WGS) entry which is preliminary data.</text>
</comment>
<protein>
    <submittedName>
        <fullName evidence="1">DUF465 domain-containing protein</fullName>
    </submittedName>
</protein>
<dbReference type="Proteomes" id="UP000623250">
    <property type="component" value="Unassembled WGS sequence"/>
</dbReference>
<sequence>MSLIAHIEELKEKHQTIQRQIELEMARPLVDGLKVSELKRRKLLLKEKIEKFKSGQDVALRA</sequence>
<dbReference type="InterPro" id="IPR007420">
    <property type="entry name" value="DUF465"/>
</dbReference>
<evidence type="ECO:0000313" key="1">
    <source>
        <dbReference type="EMBL" id="MBJ7543869.1"/>
    </source>
</evidence>
<dbReference type="InterPro" id="IPR038444">
    <property type="entry name" value="DUF465_sf"/>
</dbReference>
<accession>A0A8I1GFI6</accession>